<organism evidence="1 2">
    <name type="scientific">Avena sativa</name>
    <name type="common">Oat</name>
    <dbReference type="NCBI Taxonomy" id="4498"/>
    <lineage>
        <taxon>Eukaryota</taxon>
        <taxon>Viridiplantae</taxon>
        <taxon>Streptophyta</taxon>
        <taxon>Embryophyta</taxon>
        <taxon>Tracheophyta</taxon>
        <taxon>Spermatophyta</taxon>
        <taxon>Magnoliopsida</taxon>
        <taxon>Liliopsida</taxon>
        <taxon>Poales</taxon>
        <taxon>Poaceae</taxon>
        <taxon>BOP clade</taxon>
        <taxon>Pooideae</taxon>
        <taxon>Poodae</taxon>
        <taxon>Poeae</taxon>
        <taxon>Poeae Chloroplast Group 1 (Aveneae type)</taxon>
        <taxon>Aveninae</taxon>
        <taxon>Avena</taxon>
    </lineage>
</organism>
<protein>
    <submittedName>
        <fullName evidence="1">Uncharacterized protein</fullName>
    </submittedName>
</protein>
<name>A0ACD5VJY9_AVESA</name>
<sequence>MNQTKEGGSETGGKPTTCPQRRAGFAAARKLPPRRGWAMAPPFMYSRPADGEESRIVKSFMKGNGDPSVIFSFRMNGVSVLHIAACAGHLEVCKYLVELGGDVNATGDGAPFIGMTPFMASAQSSDVPTVRMLQGNRVPPFKGVPVDIDCGHGTPLYLAATNEQDKALKILLDHHANPNNMVNGVLSPLMSSLVYRSLKCMKLLIKAGADVNCRGSFMTPLLFATSRGSYINYIQFLLKAGADPNIPDDLGRLPIELAALRDCKEEVEMLFPLTSPIPNVPNWSIEGVISHAKFEQKKPIDQGHLERRKGLFKSHADRAFKQKDYKLASKCYDLAIAHGESATLYANRSLCKLLMGDGDGAFSDALKCRKLRPNWAKGCYRQAAAHMLLKEYKQACGALLDAQKFDPGNAEIEKELRKARELMENSPGDGDEQ</sequence>
<keyword evidence="2" id="KW-1185">Reference proteome</keyword>
<evidence type="ECO:0000313" key="1">
    <source>
        <dbReference type="EnsemblPlants" id="AVESA.00010b.r2.3CG0462710.1.CDS"/>
    </source>
</evidence>
<proteinExistence type="predicted"/>
<dbReference type="Proteomes" id="UP001732700">
    <property type="component" value="Chromosome 3C"/>
</dbReference>
<dbReference type="EnsemblPlants" id="AVESA.00010b.r2.3CG0462710.1">
    <property type="protein sequence ID" value="AVESA.00010b.r2.3CG0462710.1.CDS"/>
    <property type="gene ID" value="AVESA.00010b.r2.3CG0462710"/>
</dbReference>
<reference evidence="1" key="1">
    <citation type="submission" date="2021-05" db="EMBL/GenBank/DDBJ databases">
        <authorList>
            <person name="Scholz U."/>
            <person name="Mascher M."/>
            <person name="Fiebig A."/>
        </authorList>
    </citation>
    <scope>NUCLEOTIDE SEQUENCE [LARGE SCALE GENOMIC DNA]</scope>
</reference>
<evidence type="ECO:0000313" key="2">
    <source>
        <dbReference type="Proteomes" id="UP001732700"/>
    </source>
</evidence>
<accession>A0ACD5VJY9</accession>
<reference evidence="1" key="2">
    <citation type="submission" date="2025-09" db="UniProtKB">
        <authorList>
            <consortium name="EnsemblPlants"/>
        </authorList>
    </citation>
    <scope>IDENTIFICATION</scope>
</reference>